<dbReference type="Proteomes" id="UP000465810">
    <property type="component" value="Unassembled WGS sequence"/>
</dbReference>
<feature type="region of interest" description="Disordered" evidence="1">
    <location>
        <begin position="1"/>
        <end position="74"/>
    </location>
</feature>
<gene>
    <name evidence="2" type="ORF">GR702_17975</name>
</gene>
<dbReference type="AlphaFoldDB" id="A0A7X4GJX6"/>
<keyword evidence="3" id="KW-1185">Reference proteome</keyword>
<protein>
    <submittedName>
        <fullName evidence="2">Uncharacterized protein</fullName>
    </submittedName>
</protein>
<evidence type="ECO:0000313" key="3">
    <source>
        <dbReference type="Proteomes" id="UP000465810"/>
    </source>
</evidence>
<name>A0A7X4GJX6_9SPHN</name>
<sequence>MSGTESGRGDTERTANDPSETPRGPFGDTRPDEGHDDRTRGGQKPEKVEDRPLVNEVEPDDYPEAERRDGDLTR</sequence>
<evidence type="ECO:0000313" key="2">
    <source>
        <dbReference type="EMBL" id="MYL99650.1"/>
    </source>
</evidence>
<dbReference type="EMBL" id="WVTD01000018">
    <property type="protein sequence ID" value="MYL99650.1"/>
    <property type="molecule type" value="Genomic_DNA"/>
</dbReference>
<comment type="caution">
    <text evidence="2">The sequence shown here is derived from an EMBL/GenBank/DDBJ whole genome shotgun (WGS) entry which is preliminary data.</text>
</comment>
<proteinExistence type="predicted"/>
<dbReference type="RefSeq" id="WP_160987091.1">
    <property type="nucleotide sequence ID" value="NZ_WVTD01000018.1"/>
</dbReference>
<feature type="compositionally biased region" description="Basic and acidic residues" evidence="1">
    <location>
        <begin position="64"/>
        <end position="74"/>
    </location>
</feature>
<organism evidence="2 3">
    <name type="scientific">Novosphingobium silvae</name>
    <dbReference type="NCBI Taxonomy" id="2692619"/>
    <lineage>
        <taxon>Bacteria</taxon>
        <taxon>Pseudomonadati</taxon>
        <taxon>Pseudomonadota</taxon>
        <taxon>Alphaproteobacteria</taxon>
        <taxon>Sphingomonadales</taxon>
        <taxon>Sphingomonadaceae</taxon>
        <taxon>Novosphingobium</taxon>
    </lineage>
</organism>
<accession>A0A7X4GJX6</accession>
<feature type="compositionally biased region" description="Basic and acidic residues" evidence="1">
    <location>
        <begin position="29"/>
        <end position="53"/>
    </location>
</feature>
<evidence type="ECO:0000256" key="1">
    <source>
        <dbReference type="SAM" id="MobiDB-lite"/>
    </source>
</evidence>
<reference evidence="2 3" key="1">
    <citation type="submission" date="2019-12" db="EMBL/GenBank/DDBJ databases">
        <authorList>
            <person name="Feng G."/>
            <person name="Zhu H."/>
        </authorList>
    </citation>
    <scope>NUCLEOTIDE SEQUENCE [LARGE SCALE GENOMIC DNA]</scope>
    <source>
        <strain evidence="2 3">FGD1</strain>
    </source>
</reference>